<dbReference type="OrthoDB" id="7409377at2"/>
<evidence type="ECO:0000313" key="1">
    <source>
        <dbReference type="EMBL" id="MRH19992.1"/>
    </source>
</evidence>
<gene>
    <name evidence="1" type="ORF">GH815_03210</name>
</gene>
<dbReference type="AlphaFoldDB" id="A0A844BFY0"/>
<dbReference type="EMBL" id="WJPO01000003">
    <property type="protein sequence ID" value="MRH19992.1"/>
    <property type="molecule type" value="Genomic_DNA"/>
</dbReference>
<evidence type="ECO:0000313" key="2">
    <source>
        <dbReference type="Proteomes" id="UP000466730"/>
    </source>
</evidence>
<proteinExistence type="predicted"/>
<dbReference type="Proteomes" id="UP000466730">
    <property type="component" value="Unassembled WGS sequence"/>
</dbReference>
<accession>A0A844BFY0</accession>
<organism evidence="1 2">
    <name type="scientific">Rhodovulum strictum</name>
    <dbReference type="NCBI Taxonomy" id="58314"/>
    <lineage>
        <taxon>Bacteria</taxon>
        <taxon>Pseudomonadati</taxon>
        <taxon>Pseudomonadota</taxon>
        <taxon>Alphaproteobacteria</taxon>
        <taxon>Rhodobacterales</taxon>
        <taxon>Paracoccaceae</taxon>
        <taxon>Rhodovulum</taxon>
    </lineage>
</organism>
<dbReference type="Pfam" id="PF11390">
    <property type="entry name" value="FdsD"/>
    <property type="match status" value="1"/>
</dbReference>
<keyword evidence="2" id="KW-1185">Reference proteome</keyword>
<dbReference type="InterPro" id="IPR021074">
    <property type="entry name" value="Formate_DH_dsu"/>
</dbReference>
<sequence length="73" mass="7880">MTPEKLTYMANQIATAFARRPEDEAVAAIAEHIDAFWGPGMRAELLALAEAGAPELSPRVARAAHLIRRPQAA</sequence>
<name>A0A844BFY0_9RHOB</name>
<dbReference type="RefSeq" id="WP_153747313.1">
    <property type="nucleotide sequence ID" value="NZ_BAAADI010000006.1"/>
</dbReference>
<comment type="caution">
    <text evidence="1">The sequence shown here is derived from an EMBL/GenBank/DDBJ whole genome shotgun (WGS) entry which is preliminary data.</text>
</comment>
<reference evidence="1 2" key="1">
    <citation type="submission" date="2019-11" db="EMBL/GenBank/DDBJ databases">
        <title>Draft Whole-Genome sequence of the marine photosynthetic bacterium Rhodovulum strictum DSM 11289.</title>
        <authorList>
            <person name="Kyndt J.A."/>
            <person name="Meyer T.E."/>
        </authorList>
    </citation>
    <scope>NUCLEOTIDE SEQUENCE [LARGE SCALE GENOMIC DNA]</scope>
    <source>
        <strain evidence="1 2">DSM 11289</strain>
    </source>
</reference>
<protein>
    <submittedName>
        <fullName evidence="1">Formate dehydrogenase</fullName>
    </submittedName>
</protein>